<dbReference type="Pfam" id="PF04851">
    <property type="entry name" value="ResIII"/>
    <property type="match status" value="1"/>
</dbReference>
<dbReference type="AlphaFoldDB" id="A0A1H8ESX6"/>
<dbReference type="GO" id="GO:0016787">
    <property type="term" value="F:hydrolase activity"/>
    <property type="evidence" value="ECO:0007669"/>
    <property type="project" value="InterPro"/>
</dbReference>
<protein>
    <submittedName>
        <fullName evidence="2">Type III restriction enzyme</fullName>
    </submittedName>
</protein>
<dbReference type="EMBL" id="FOCT01000003">
    <property type="protein sequence ID" value="SEN22476.1"/>
    <property type="molecule type" value="Genomic_DNA"/>
</dbReference>
<reference evidence="2 3" key="1">
    <citation type="submission" date="2016-10" db="EMBL/GenBank/DDBJ databases">
        <authorList>
            <person name="de Groot N.N."/>
        </authorList>
    </citation>
    <scope>NUCLEOTIDE SEQUENCE [LARGE SCALE GENOMIC DNA]</scope>
    <source>
        <strain evidence="2 3">Nl18</strain>
    </source>
</reference>
<evidence type="ECO:0000259" key="1">
    <source>
        <dbReference type="PROSITE" id="PS51192"/>
    </source>
</evidence>
<dbReference type="SMART" id="SM00487">
    <property type="entry name" value="DEXDc"/>
    <property type="match status" value="1"/>
</dbReference>
<dbReference type="CDD" id="cd18785">
    <property type="entry name" value="SF2_C"/>
    <property type="match status" value="1"/>
</dbReference>
<dbReference type="PANTHER" id="PTHR47396">
    <property type="entry name" value="TYPE I RESTRICTION ENZYME ECOKI R PROTEIN"/>
    <property type="match status" value="1"/>
</dbReference>
<organism evidence="2 3">
    <name type="scientific">Nitrosospira multiformis</name>
    <dbReference type="NCBI Taxonomy" id="1231"/>
    <lineage>
        <taxon>Bacteria</taxon>
        <taxon>Pseudomonadati</taxon>
        <taxon>Pseudomonadota</taxon>
        <taxon>Betaproteobacteria</taxon>
        <taxon>Nitrosomonadales</taxon>
        <taxon>Nitrosomonadaceae</taxon>
        <taxon>Nitrosospira</taxon>
    </lineage>
</organism>
<dbReference type="InterPro" id="IPR006935">
    <property type="entry name" value="Helicase/UvrB_N"/>
</dbReference>
<dbReference type="Gene3D" id="3.40.50.300">
    <property type="entry name" value="P-loop containing nucleotide triphosphate hydrolases"/>
    <property type="match status" value="2"/>
</dbReference>
<dbReference type="Proteomes" id="UP000183898">
    <property type="component" value="Unassembled WGS sequence"/>
</dbReference>
<dbReference type="InterPro" id="IPR014001">
    <property type="entry name" value="Helicase_ATP-bd"/>
</dbReference>
<dbReference type="PANTHER" id="PTHR47396:SF1">
    <property type="entry name" value="ATP-DEPENDENT HELICASE IRC3-RELATED"/>
    <property type="match status" value="1"/>
</dbReference>
<accession>A0A1H8ESX6</accession>
<name>A0A1H8ESX6_9PROT</name>
<dbReference type="PROSITE" id="PS51192">
    <property type="entry name" value="HELICASE_ATP_BIND_1"/>
    <property type="match status" value="1"/>
</dbReference>
<gene>
    <name evidence="2" type="ORF">SAMN05216404_103137</name>
</gene>
<dbReference type="InterPro" id="IPR050742">
    <property type="entry name" value="Helicase_Restrict-Modif_Enz"/>
</dbReference>
<evidence type="ECO:0000313" key="3">
    <source>
        <dbReference type="Proteomes" id="UP000183898"/>
    </source>
</evidence>
<dbReference type="SUPFAM" id="SSF52540">
    <property type="entry name" value="P-loop containing nucleoside triphosphate hydrolases"/>
    <property type="match status" value="1"/>
</dbReference>
<dbReference type="GO" id="GO:0005524">
    <property type="term" value="F:ATP binding"/>
    <property type="evidence" value="ECO:0007669"/>
    <property type="project" value="InterPro"/>
</dbReference>
<dbReference type="RefSeq" id="WP_074744799.1">
    <property type="nucleotide sequence ID" value="NZ_FOCT01000003.1"/>
</dbReference>
<sequence length="869" mass="98298">MFQLKTYQSRTLNVLKTFLDSARVTGVETAFAKHAMSLDGRIPRYRKIPGLQEVPYICLRLPTGGGKTLLAAYSISIAARAYLEEDNPIVLWLVPSNTIRIQTLETLRNSTHLYRQVIDEAFEGKVSVFDITELELIRPKDLQERVCVVVATLQTLRVDSTDGRDVYAHKEALESHFAKVSKDYPGLERLNGGEQIKFSFANLLNLHRPLVIMDEAHNARTKLTFEVLSRVAPACIIELTATPDTDKKTGSNVLHRVSASELKAEDMIKLPIVLTEHNNWQEAVHAALETRARLAAAAAKFDGAIRPILLLQAENKDKEVNVEVLKVHLVENEGIDENRIAIATGAQRGLDGIDLFDPACIIEIIITVQALKEGWDCSFAYVFCSVANIRSSKDVEQLLGRVLRMPYARRRAVEELNRAYAHVSSPSFAQAANDLKDALVSMGFEREEVETVIQPQQDLLEGSTPSLPLVMPLLTLLTSEKPDLSNLSEAEQSHVEVIEASSGNIEIHVKGELSQDLAAKLVNALPKEERAEAQKTIDTHRHYQKFKPSPSEQKRAFKVPRLCVWVQGELEIAERELFLDENGWNLLDFPPTLPEFRYDDSAKRFIFDVDGDKVVWNMLDPQAKMTFGEGFLGLTLNDLVRWLDKQVRQPDISQITMLEFLRRVVTSLCDKQGFDLTTLLRAKFILAKVLIEKIKRHREEAYAKGYQETLFGPTAAVETSFTYTFSFDPVSYPANWLYSGSYRFQKHYYALPGELEGKGEEFECAFALDSIKHVKYWVRNLSGQPRAAFWLPTSSDRFYPDFVALLEDNRLLVVEYKGAAYASNDDSKEKRQMGELWEKKSNGKGLFLMAEKKDEMGRGVYDQLSAKIR</sequence>
<proteinExistence type="predicted"/>
<dbReference type="GO" id="GO:0003677">
    <property type="term" value="F:DNA binding"/>
    <property type="evidence" value="ECO:0007669"/>
    <property type="project" value="InterPro"/>
</dbReference>
<evidence type="ECO:0000313" key="2">
    <source>
        <dbReference type="EMBL" id="SEN22476.1"/>
    </source>
</evidence>
<dbReference type="InterPro" id="IPR027417">
    <property type="entry name" value="P-loop_NTPase"/>
</dbReference>
<dbReference type="GO" id="GO:0005829">
    <property type="term" value="C:cytosol"/>
    <property type="evidence" value="ECO:0007669"/>
    <property type="project" value="TreeGrafter"/>
</dbReference>
<feature type="domain" description="Helicase ATP-binding" evidence="1">
    <location>
        <begin position="48"/>
        <end position="261"/>
    </location>
</feature>